<keyword evidence="1" id="KW-0812">Transmembrane</keyword>
<feature type="transmembrane region" description="Helical" evidence="1">
    <location>
        <begin position="235"/>
        <end position="254"/>
    </location>
</feature>
<dbReference type="Pfam" id="PF04165">
    <property type="entry name" value="DUF401"/>
    <property type="match status" value="1"/>
</dbReference>
<feature type="transmembrane region" description="Helical" evidence="1">
    <location>
        <begin position="172"/>
        <end position="191"/>
    </location>
</feature>
<feature type="transmembrane region" description="Helical" evidence="1">
    <location>
        <begin position="381"/>
        <end position="402"/>
    </location>
</feature>
<keyword evidence="1" id="KW-1133">Transmembrane helix</keyword>
<feature type="transmembrane region" description="Helical" evidence="1">
    <location>
        <begin position="301"/>
        <end position="328"/>
    </location>
</feature>
<accession>A0ABN5JK67</accession>
<feature type="transmembrane region" description="Helical" evidence="1">
    <location>
        <begin position="103"/>
        <end position="124"/>
    </location>
</feature>
<name>A0ABN5JK67_FUSVA</name>
<dbReference type="PANTHER" id="PTHR39556:SF1">
    <property type="entry name" value="PROTEIN, PUTATIVE-RELATED"/>
    <property type="match status" value="1"/>
</dbReference>
<feature type="transmembrane region" description="Helical" evidence="1">
    <location>
        <begin position="340"/>
        <end position="361"/>
    </location>
</feature>
<gene>
    <name evidence="2" type="ORF">C4N18_08735</name>
</gene>
<feature type="transmembrane region" description="Helical" evidence="1">
    <location>
        <begin position="5"/>
        <end position="21"/>
    </location>
</feature>
<dbReference type="InterPro" id="IPR007294">
    <property type="entry name" value="DUF401"/>
</dbReference>
<proteinExistence type="predicted"/>
<sequence length="403" mass="44788">MKLDIVKLVIIFTGIVFFIKLKKPLYISILVGAVISIVLYKIPVITSLQLAFKSCTSRDTISLVLAFYTITYVQRMMEKRGHLLLAERALDNIFNSRRINAMIAPFVIGLLPSAGAVLIAAPIVQNASGDYLTREEQTFVTSYYRHISEAFLPTYSSILLALDLSGVDMTKFVVGMLPMVVVLFVLGYIFYVKKIPKSTGISQSKNKKEDILNLVISLWPIAVTIMIILTMKIPVYMAVIPVIIVSAILNRFSVDELIPMIKTAFETKLIVSTVMIMVFKELLTFTGVIERLPEYFEKLPIHPAVIFSLIFVIGTLVAGSQAIIALALPLAFATIPNGGLALMILLMCMTYIAMQVSPTHICLAIVTEAFDISFIELVKKTFPVLVIFTAITALYSYLLFLFT</sequence>
<keyword evidence="3" id="KW-1185">Reference proteome</keyword>
<evidence type="ECO:0000313" key="2">
    <source>
        <dbReference type="EMBL" id="AVQ32563.1"/>
    </source>
</evidence>
<evidence type="ECO:0000256" key="1">
    <source>
        <dbReference type="SAM" id="Phobius"/>
    </source>
</evidence>
<dbReference type="EMBL" id="CP028103">
    <property type="protein sequence ID" value="AVQ32563.1"/>
    <property type="molecule type" value="Genomic_DNA"/>
</dbReference>
<feature type="transmembrane region" description="Helical" evidence="1">
    <location>
        <begin position="269"/>
        <end position="289"/>
    </location>
</feature>
<feature type="transmembrane region" description="Helical" evidence="1">
    <location>
        <begin position="211"/>
        <end position="229"/>
    </location>
</feature>
<dbReference type="PANTHER" id="PTHR39556">
    <property type="entry name" value="PROTEIN, PUTATIVE-RELATED"/>
    <property type="match status" value="1"/>
</dbReference>
<reference evidence="3" key="1">
    <citation type="journal article" date="2018" name="MSphere">
        <title>Fusobacterium Genomics Using MinION and Illumina Sequencing Enables Genome Completion and Correction.</title>
        <authorList>
            <person name="Todd S.M."/>
            <person name="Settlage R.E."/>
            <person name="Lahmers K.K."/>
            <person name="Slade D.J."/>
        </authorList>
    </citation>
    <scope>NUCLEOTIDE SEQUENCE [LARGE SCALE GENOMIC DNA]</scope>
    <source>
        <strain evidence="3">ATCC 27725</strain>
    </source>
</reference>
<dbReference type="Proteomes" id="UP000241238">
    <property type="component" value="Chromosome"/>
</dbReference>
<keyword evidence="1" id="KW-0472">Membrane</keyword>
<evidence type="ECO:0000313" key="3">
    <source>
        <dbReference type="Proteomes" id="UP000241238"/>
    </source>
</evidence>
<protein>
    <submittedName>
        <fullName evidence="2">DUF401 domain-containing protein</fullName>
    </submittedName>
</protein>
<organism evidence="2 3">
    <name type="scientific">Fusobacterium varium ATCC 27725</name>
    <dbReference type="NCBI Taxonomy" id="469618"/>
    <lineage>
        <taxon>Bacteria</taxon>
        <taxon>Fusobacteriati</taxon>
        <taxon>Fusobacteriota</taxon>
        <taxon>Fusobacteriia</taxon>
        <taxon>Fusobacteriales</taxon>
        <taxon>Fusobacteriaceae</taxon>
        <taxon>Fusobacterium</taxon>
    </lineage>
</organism>
<feature type="transmembrane region" description="Helical" evidence="1">
    <location>
        <begin position="27"/>
        <end position="52"/>
    </location>
</feature>